<evidence type="ECO:0000256" key="1">
    <source>
        <dbReference type="SAM" id="MobiDB-lite"/>
    </source>
</evidence>
<dbReference type="OrthoDB" id="447996at2759"/>
<dbReference type="AlphaFoldDB" id="A0A812WLM4"/>
<proteinExistence type="predicted"/>
<evidence type="ECO:0008006" key="4">
    <source>
        <dbReference type="Google" id="ProtNLM"/>
    </source>
</evidence>
<dbReference type="EMBL" id="CAJNIZ010044094">
    <property type="protein sequence ID" value="CAE7678011.1"/>
    <property type="molecule type" value="Genomic_DNA"/>
</dbReference>
<evidence type="ECO:0000313" key="2">
    <source>
        <dbReference type="EMBL" id="CAE7678011.1"/>
    </source>
</evidence>
<organism evidence="2 3">
    <name type="scientific">Symbiodinium pilosum</name>
    <name type="common">Dinoflagellate</name>
    <dbReference type="NCBI Taxonomy" id="2952"/>
    <lineage>
        <taxon>Eukaryota</taxon>
        <taxon>Sar</taxon>
        <taxon>Alveolata</taxon>
        <taxon>Dinophyceae</taxon>
        <taxon>Suessiales</taxon>
        <taxon>Symbiodiniaceae</taxon>
        <taxon>Symbiodinium</taxon>
    </lineage>
</organism>
<comment type="caution">
    <text evidence="2">The sequence shown here is derived from an EMBL/GenBank/DDBJ whole genome shotgun (WGS) entry which is preliminary data.</text>
</comment>
<protein>
    <recommendedName>
        <fullName evidence="4">MalT-like TPR region domain-containing protein</fullName>
    </recommendedName>
</protein>
<keyword evidence="3" id="KW-1185">Reference proteome</keyword>
<dbReference type="SUPFAM" id="SSF48452">
    <property type="entry name" value="TPR-like"/>
    <property type="match status" value="2"/>
</dbReference>
<name>A0A812WLM4_SYMPI</name>
<evidence type="ECO:0000313" key="3">
    <source>
        <dbReference type="Proteomes" id="UP000649617"/>
    </source>
</evidence>
<accession>A0A812WLM4</accession>
<dbReference type="Gene3D" id="1.25.40.10">
    <property type="entry name" value="Tetratricopeptide repeat domain"/>
    <property type="match status" value="2"/>
</dbReference>
<dbReference type="InterPro" id="IPR011990">
    <property type="entry name" value="TPR-like_helical_dom_sf"/>
</dbReference>
<sequence length="574" mass="61963">MASTTSPRPSPRGLDAEGGGGYGESQPQRMKLRLRVPSGVEDAPEAAADDLPEAMCRGSCGLFDGVLFGFHLDADEALQQAEAHFEKSRASGDQKAQSAALLAYADAAAAQEEANSVSLNPDDSAVRLAREAFNQLQDSGDWEGQAAALHVLAKAHLARSSFAEAFQAAEESLHRFRSLGHAAGQAATLNVLAQSLLREDPEAALRHAIEGRDAFRRLGDSRRASMLERTAIGARLARGDTARALDDAEAYVASCRDDPGDGRDEAVALALLAEVRSARREFHLVVPIAEGAAEIFGSCGDTRNEAAALHSAASAALEAGRSVDARRLAAQAQALLHTLSERAREVSVRGLVVQAEICLGNADKALEIASEGLEAMQQQGDHLSLAEAYRHTAAAQLAGNMHDEARKSAMAARNSSERLLGSRKWECKAEALELLAEICRQSKDFEAMTQSAEELAETCHEAAWPRREALALRTVTRGQLALRKPRRALEAAGRAMTLFRETGNDIAADEMKLLFARATELRNSMRDAARNARQAWLLFRERGDPSLLFEAAKNCHDAHHMFDDENVLILEKVK</sequence>
<dbReference type="Proteomes" id="UP000649617">
    <property type="component" value="Unassembled WGS sequence"/>
</dbReference>
<reference evidence="2" key="1">
    <citation type="submission" date="2021-02" db="EMBL/GenBank/DDBJ databases">
        <authorList>
            <person name="Dougan E. K."/>
            <person name="Rhodes N."/>
            <person name="Thang M."/>
            <person name="Chan C."/>
        </authorList>
    </citation>
    <scope>NUCLEOTIDE SEQUENCE</scope>
</reference>
<gene>
    <name evidence="2" type="ORF">SPIL2461_LOCUS18827</name>
</gene>
<feature type="region of interest" description="Disordered" evidence="1">
    <location>
        <begin position="1"/>
        <end position="29"/>
    </location>
</feature>